<reference evidence="3" key="1">
    <citation type="journal article" date="2019" name="Int. J. Syst. Evol. Microbiol.">
        <title>The Global Catalogue of Microorganisms (GCM) 10K type strain sequencing project: providing services to taxonomists for standard genome sequencing and annotation.</title>
        <authorList>
            <consortium name="The Broad Institute Genomics Platform"/>
            <consortium name="The Broad Institute Genome Sequencing Center for Infectious Disease"/>
            <person name="Wu L."/>
            <person name="Ma J."/>
        </authorList>
    </citation>
    <scope>NUCLEOTIDE SEQUENCE [LARGE SCALE GENOMIC DNA]</scope>
    <source>
        <strain evidence="3">CGMCC 1.3240</strain>
    </source>
</reference>
<evidence type="ECO:0000313" key="3">
    <source>
        <dbReference type="Proteomes" id="UP001596047"/>
    </source>
</evidence>
<gene>
    <name evidence="2" type="ORF">ACFPYJ_02115</name>
</gene>
<dbReference type="InterPro" id="IPR016181">
    <property type="entry name" value="Acyl_CoA_acyltransferase"/>
</dbReference>
<keyword evidence="2" id="KW-0808">Transferase</keyword>
<dbReference type="EC" id="2.3.-.-" evidence="2"/>
<keyword evidence="3" id="KW-1185">Reference proteome</keyword>
<sequence length="169" mass="19342">MSSSIEIRRMAREDMDLVSRIFSEHNIHKPFAYMEKCWEEIQKGERVTLLAFYEGNFAGSLHLLTHSYYPPFREAGIPEINDFNVIGPLKKRGIGNQLMEAVEKIAFDLYGTVGIGVGMHIYYGPAQRLYAKRGYIPDGRGVIYQNEVVMPESKVYADNDLVLYLTKDP</sequence>
<evidence type="ECO:0000313" key="2">
    <source>
        <dbReference type="EMBL" id="MFC5647929.1"/>
    </source>
</evidence>
<dbReference type="RefSeq" id="WP_379186394.1">
    <property type="nucleotide sequence ID" value="NZ_JBHSOW010000008.1"/>
</dbReference>
<comment type="caution">
    <text evidence="2">The sequence shown here is derived from an EMBL/GenBank/DDBJ whole genome shotgun (WGS) entry which is preliminary data.</text>
</comment>
<evidence type="ECO:0000259" key="1">
    <source>
        <dbReference type="PROSITE" id="PS51186"/>
    </source>
</evidence>
<dbReference type="Pfam" id="PF00583">
    <property type="entry name" value="Acetyltransf_1"/>
    <property type="match status" value="1"/>
</dbReference>
<proteinExistence type="predicted"/>
<dbReference type="Proteomes" id="UP001596047">
    <property type="component" value="Unassembled WGS sequence"/>
</dbReference>
<dbReference type="EMBL" id="JBHSOW010000008">
    <property type="protein sequence ID" value="MFC5647929.1"/>
    <property type="molecule type" value="Genomic_DNA"/>
</dbReference>
<protein>
    <submittedName>
        <fullName evidence="2">GNAT family N-acetyltransferase</fullName>
        <ecNumber evidence="2">2.3.-.-</ecNumber>
    </submittedName>
</protein>
<accession>A0ABW0VTE3</accession>
<organism evidence="2 3">
    <name type="scientific">Paenibacillus solisilvae</name>
    <dbReference type="NCBI Taxonomy" id="2486751"/>
    <lineage>
        <taxon>Bacteria</taxon>
        <taxon>Bacillati</taxon>
        <taxon>Bacillota</taxon>
        <taxon>Bacilli</taxon>
        <taxon>Bacillales</taxon>
        <taxon>Paenibacillaceae</taxon>
        <taxon>Paenibacillus</taxon>
    </lineage>
</organism>
<dbReference type="Gene3D" id="3.40.630.30">
    <property type="match status" value="1"/>
</dbReference>
<name>A0ABW0VTE3_9BACL</name>
<dbReference type="PROSITE" id="PS51186">
    <property type="entry name" value="GNAT"/>
    <property type="match status" value="1"/>
</dbReference>
<keyword evidence="2" id="KW-0012">Acyltransferase</keyword>
<dbReference type="GO" id="GO:0016746">
    <property type="term" value="F:acyltransferase activity"/>
    <property type="evidence" value="ECO:0007669"/>
    <property type="project" value="UniProtKB-KW"/>
</dbReference>
<feature type="domain" description="N-acetyltransferase" evidence="1">
    <location>
        <begin position="5"/>
        <end position="155"/>
    </location>
</feature>
<dbReference type="SUPFAM" id="SSF55729">
    <property type="entry name" value="Acyl-CoA N-acyltransferases (Nat)"/>
    <property type="match status" value="1"/>
</dbReference>
<dbReference type="InterPro" id="IPR000182">
    <property type="entry name" value="GNAT_dom"/>
</dbReference>